<comment type="caution">
    <text evidence="1">The sequence shown here is derived from an EMBL/GenBank/DDBJ whole genome shotgun (WGS) entry which is preliminary data.</text>
</comment>
<accession>A0ABQ3CSN9</accession>
<organism evidence="1 2">
    <name type="scientific">Paramylibacter ulvae</name>
    <dbReference type="NCBI Taxonomy" id="1651968"/>
    <lineage>
        <taxon>Bacteria</taxon>
        <taxon>Pseudomonadati</taxon>
        <taxon>Pseudomonadota</taxon>
        <taxon>Alphaproteobacteria</taxon>
        <taxon>Rhodobacterales</taxon>
        <taxon>Paracoccaceae</taxon>
        <taxon>Paramylibacter</taxon>
    </lineage>
</organism>
<name>A0ABQ3CSN9_9RHOB</name>
<dbReference type="Proteomes" id="UP000634455">
    <property type="component" value="Unassembled WGS sequence"/>
</dbReference>
<gene>
    <name evidence="1" type="ORF">GCM10008927_00260</name>
</gene>
<reference evidence="2" key="1">
    <citation type="journal article" date="2019" name="Int. J. Syst. Evol. Microbiol.">
        <title>The Global Catalogue of Microorganisms (GCM) 10K type strain sequencing project: providing services to taxonomists for standard genome sequencing and annotation.</title>
        <authorList>
            <consortium name="The Broad Institute Genomics Platform"/>
            <consortium name="The Broad Institute Genome Sequencing Center for Infectious Disease"/>
            <person name="Wu L."/>
            <person name="Ma J."/>
        </authorList>
    </citation>
    <scope>NUCLEOTIDE SEQUENCE [LARGE SCALE GENOMIC DNA]</scope>
    <source>
        <strain evidence="2">KCTC 32465</strain>
    </source>
</reference>
<protein>
    <submittedName>
        <fullName evidence="1">Uncharacterized protein</fullName>
    </submittedName>
</protein>
<evidence type="ECO:0000313" key="1">
    <source>
        <dbReference type="EMBL" id="GHA40131.1"/>
    </source>
</evidence>
<dbReference type="EMBL" id="BMZF01000001">
    <property type="protein sequence ID" value="GHA40131.1"/>
    <property type="molecule type" value="Genomic_DNA"/>
</dbReference>
<evidence type="ECO:0000313" key="2">
    <source>
        <dbReference type="Proteomes" id="UP000634455"/>
    </source>
</evidence>
<keyword evidence="2" id="KW-1185">Reference proteome</keyword>
<dbReference type="RefSeq" id="WP_189638558.1">
    <property type="nucleotide sequence ID" value="NZ_BMZF01000001.1"/>
</dbReference>
<sequence>MTRFLKFADFKSATPVGSNQASAKNNVDAVKKRKWLTPAEEDALFAEIYGKMNYRLVSRT</sequence>
<proteinExistence type="predicted"/>